<organism evidence="1 2">
    <name type="scientific">Desulfocurvibacter africanus subsp. africanus str. Walvis Bay</name>
    <dbReference type="NCBI Taxonomy" id="690850"/>
    <lineage>
        <taxon>Bacteria</taxon>
        <taxon>Pseudomonadati</taxon>
        <taxon>Thermodesulfobacteriota</taxon>
        <taxon>Desulfovibrionia</taxon>
        <taxon>Desulfovibrionales</taxon>
        <taxon>Desulfovibrionaceae</taxon>
        <taxon>Desulfocurvibacter</taxon>
    </lineage>
</organism>
<accession>F3YXJ5</accession>
<name>F3YXJ5_DESAF</name>
<protein>
    <recommendedName>
        <fullName evidence="3">DUF91 domain-containing protein</fullName>
    </recommendedName>
</protein>
<gene>
    <name evidence="1" type="ORF">Desaf_3488</name>
</gene>
<dbReference type="AlphaFoldDB" id="F3YXJ5"/>
<dbReference type="eggNOG" id="COG4748">
    <property type="taxonomic scope" value="Bacteria"/>
</dbReference>
<dbReference type="RefSeq" id="WP_014261386.1">
    <property type="nucleotide sequence ID" value="NC_016629.1"/>
</dbReference>
<evidence type="ECO:0000313" key="2">
    <source>
        <dbReference type="Proteomes" id="UP000007844"/>
    </source>
</evidence>
<dbReference type="GO" id="GO:0003676">
    <property type="term" value="F:nucleic acid binding"/>
    <property type="evidence" value="ECO:0007669"/>
    <property type="project" value="InterPro"/>
</dbReference>
<sequence length="307" mass="34697">MHSFRHVTANYQALQEWSFGHEVFIQAYLMENPNALAFSPEFVDNVQILGSQLTINNAECNGRLDLLVGFGNEYLAIVEIKKGRLSEAKKSENVLAQLELYLEHRKIFLQKILEDHKGTDFTDRKWLGIIVGASIDPQLVAKLQAGQIKLADGILPIAITVKRYRAADKDAGNFLVFSDFYYNEKTGKDYTKYRLDGQDMEFGKGRLVLEVIKSHVRKHPGISLDALQKDFSDTLQGSVGVVRSIDVAKAYESSSGQKRFYSKSEDLIELKNHTIVVSNQWGKGNIERFIEHARVLGFTINEVLSPK</sequence>
<dbReference type="Gene3D" id="3.40.1350.10">
    <property type="match status" value="1"/>
</dbReference>
<dbReference type="HOGENOM" id="CLU_905284_0_0_7"/>
<dbReference type="KEGG" id="daf:Desaf_3488"/>
<dbReference type="Proteomes" id="UP000007844">
    <property type="component" value="Chromosome"/>
</dbReference>
<dbReference type="InterPro" id="IPR011856">
    <property type="entry name" value="tRNA_endonuc-like_dom_sf"/>
</dbReference>
<dbReference type="STRING" id="690850.Desaf_3488"/>
<evidence type="ECO:0008006" key="3">
    <source>
        <dbReference type="Google" id="ProtNLM"/>
    </source>
</evidence>
<dbReference type="EMBL" id="CP003221">
    <property type="protein sequence ID" value="EGJ51772.1"/>
    <property type="molecule type" value="Genomic_DNA"/>
</dbReference>
<proteinExistence type="predicted"/>
<keyword evidence="2" id="KW-1185">Reference proteome</keyword>
<reference evidence="1 2" key="1">
    <citation type="journal article" date="2011" name="J. Bacteriol.">
        <title>Genome sequence of the mercury-methylating and pleomorphic Desulfovibrio africanus Strain Walvis Bay.</title>
        <authorList>
            <person name="Brown S.D."/>
            <person name="Wall J.D."/>
            <person name="Kucken A.M."/>
            <person name="Gilmour C.C."/>
            <person name="Podar M."/>
            <person name="Brandt C.C."/>
            <person name="Teshima H."/>
            <person name="Detter J.C."/>
            <person name="Han C.S."/>
            <person name="Land M.L."/>
            <person name="Lucas S."/>
            <person name="Han J."/>
            <person name="Pennacchio L."/>
            <person name="Nolan M."/>
            <person name="Pitluck S."/>
            <person name="Woyke T."/>
            <person name="Goodwin L."/>
            <person name="Palumbo A.V."/>
            <person name="Elias D.A."/>
        </authorList>
    </citation>
    <scope>NUCLEOTIDE SEQUENCE [LARGE SCALE GENOMIC DNA]</scope>
    <source>
        <strain evidence="1 2">Walvis Bay</strain>
    </source>
</reference>
<evidence type="ECO:0000313" key="1">
    <source>
        <dbReference type="EMBL" id="EGJ51772.1"/>
    </source>
</evidence>